<dbReference type="EMBL" id="VXIS01000144">
    <property type="protein sequence ID" value="KAA8901429.1"/>
    <property type="molecule type" value="Genomic_DNA"/>
</dbReference>
<dbReference type="AlphaFoldDB" id="A0A5J5ERA4"/>
<protein>
    <submittedName>
        <fullName evidence="2">Uncharacterized protein</fullName>
    </submittedName>
</protein>
<reference evidence="2 3" key="1">
    <citation type="submission" date="2019-09" db="EMBL/GenBank/DDBJ databases">
        <title>Draft genome of the ectomycorrhizal ascomycete Sphaerosporella brunnea.</title>
        <authorList>
            <consortium name="DOE Joint Genome Institute"/>
            <person name="Benucci G.M."/>
            <person name="Marozzi G."/>
            <person name="Antonielli L."/>
            <person name="Sanchez S."/>
            <person name="Marco P."/>
            <person name="Wang X."/>
            <person name="Falini L.B."/>
            <person name="Barry K."/>
            <person name="Haridas S."/>
            <person name="Lipzen A."/>
            <person name="Labutti K."/>
            <person name="Grigoriev I.V."/>
            <person name="Murat C."/>
            <person name="Martin F."/>
            <person name="Albertini E."/>
            <person name="Donnini D."/>
            <person name="Bonito G."/>
        </authorList>
    </citation>
    <scope>NUCLEOTIDE SEQUENCE [LARGE SCALE GENOMIC DNA]</scope>
    <source>
        <strain evidence="2 3">Sb_GMNB300</strain>
    </source>
</reference>
<keyword evidence="3" id="KW-1185">Reference proteome</keyword>
<gene>
    <name evidence="2" type="ORF">FN846DRAFT_781170</name>
</gene>
<feature type="compositionally biased region" description="Pro residues" evidence="1">
    <location>
        <begin position="10"/>
        <end position="23"/>
    </location>
</feature>
<comment type="caution">
    <text evidence="2">The sequence shown here is derived from an EMBL/GenBank/DDBJ whole genome shotgun (WGS) entry which is preliminary data.</text>
</comment>
<dbReference type="InParanoid" id="A0A5J5ERA4"/>
<evidence type="ECO:0000256" key="1">
    <source>
        <dbReference type="SAM" id="MobiDB-lite"/>
    </source>
</evidence>
<accession>A0A5J5ERA4</accession>
<organism evidence="2 3">
    <name type="scientific">Sphaerosporella brunnea</name>
    <dbReference type="NCBI Taxonomy" id="1250544"/>
    <lineage>
        <taxon>Eukaryota</taxon>
        <taxon>Fungi</taxon>
        <taxon>Dikarya</taxon>
        <taxon>Ascomycota</taxon>
        <taxon>Pezizomycotina</taxon>
        <taxon>Pezizomycetes</taxon>
        <taxon>Pezizales</taxon>
        <taxon>Pyronemataceae</taxon>
        <taxon>Sphaerosporella</taxon>
    </lineage>
</organism>
<dbReference type="OrthoDB" id="5286775at2759"/>
<dbReference type="Proteomes" id="UP000326924">
    <property type="component" value="Unassembled WGS sequence"/>
</dbReference>
<feature type="region of interest" description="Disordered" evidence="1">
    <location>
        <begin position="1"/>
        <end position="64"/>
    </location>
</feature>
<name>A0A5J5ERA4_9PEZI</name>
<evidence type="ECO:0000313" key="3">
    <source>
        <dbReference type="Proteomes" id="UP000326924"/>
    </source>
</evidence>
<proteinExistence type="predicted"/>
<evidence type="ECO:0000313" key="2">
    <source>
        <dbReference type="EMBL" id="KAA8901429.1"/>
    </source>
</evidence>
<sequence>MLWPLRRPEPPATPTPTATPAPTTPAATTATDSRNVNVKSEFAVPTTRPIKPGLTNASSVAADPDEAVGQEEYTLVKEADEEQQLDELRAEGFTLQEAQLFIRMRNRGLEPLLPAHWEVDFPTMPEKLFFPDKGNQVGHIDSVSLEGTFQATNALQALVMLGSNVRGRIEIKRDPEDRVMAALKKYIQWSVDDVKSSNYKEYSEIYPRIVLVRSNGKGAEYCETRVRKKMNELVAEVREEEARLAAAGVPRDVETASSTIYGIAVAGAVVALLSRDAHAGEDAAPRTMIILDFSDITLDFWNAVAVALLVIAAREDELERHEFYQTNDLKMSQPAMNAKRRGWETKNRLSAAFDAEDDIDK</sequence>